<accession>A0A0N4V1P4</accession>
<sequence length="66" mass="7653">MTEKQQQLPSNRLGQVRHLDYPERAPSRGARSEMGDIGPRGGLGFYRPHFSQQHFYDPRSFYSASR</sequence>
<gene>
    <name evidence="2" type="ORF">EVEC_LOCUS3588</name>
</gene>
<protein>
    <submittedName>
        <fullName evidence="2 4">Uncharacterized protein</fullName>
    </submittedName>
</protein>
<dbReference type="AlphaFoldDB" id="A0A0N4V1P4"/>
<evidence type="ECO:0000313" key="4">
    <source>
        <dbReference type="WBParaSite" id="EVEC_0000388001-mRNA-1"/>
    </source>
</evidence>
<proteinExistence type="predicted"/>
<name>A0A0N4V1P4_ENTVE</name>
<evidence type="ECO:0000313" key="2">
    <source>
        <dbReference type="EMBL" id="VDD88445.1"/>
    </source>
</evidence>
<feature type="region of interest" description="Disordered" evidence="1">
    <location>
        <begin position="1"/>
        <end position="44"/>
    </location>
</feature>
<evidence type="ECO:0000313" key="3">
    <source>
        <dbReference type="Proteomes" id="UP000274131"/>
    </source>
</evidence>
<dbReference type="WBParaSite" id="EVEC_0000388001-mRNA-1">
    <property type="protein sequence ID" value="EVEC_0000388001-mRNA-1"/>
    <property type="gene ID" value="EVEC_0000388001"/>
</dbReference>
<dbReference type="Proteomes" id="UP000274131">
    <property type="component" value="Unassembled WGS sequence"/>
</dbReference>
<reference evidence="4" key="1">
    <citation type="submission" date="2017-02" db="UniProtKB">
        <authorList>
            <consortium name="WormBaseParasite"/>
        </authorList>
    </citation>
    <scope>IDENTIFICATION</scope>
</reference>
<organism evidence="4">
    <name type="scientific">Enterobius vermicularis</name>
    <name type="common">Human pinworm</name>
    <dbReference type="NCBI Taxonomy" id="51028"/>
    <lineage>
        <taxon>Eukaryota</taxon>
        <taxon>Metazoa</taxon>
        <taxon>Ecdysozoa</taxon>
        <taxon>Nematoda</taxon>
        <taxon>Chromadorea</taxon>
        <taxon>Rhabditida</taxon>
        <taxon>Spirurina</taxon>
        <taxon>Oxyuridomorpha</taxon>
        <taxon>Oxyuroidea</taxon>
        <taxon>Oxyuridae</taxon>
        <taxon>Enterobius</taxon>
    </lineage>
</organism>
<dbReference type="EMBL" id="UXUI01007632">
    <property type="protein sequence ID" value="VDD88445.1"/>
    <property type="molecule type" value="Genomic_DNA"/>
</dbReference>
<keyword evidence="3" id="KW-1185">Reference proteome</keyword>
<feature type="compositionally biased region" description="Polar residues" evidence="1">
    <location>
        <begin position="1"/>
        <end position="13"/>
    </location>
</feature>
<feature type="compositionally biased region" description="Basic and acidic residues" evidence="1">
    <location>
        <begin position="17"/>
        <end position="34"/>
    </location>
</feature>
<evidence type="ECO:0000256" key="1">
    <source>
        <dbReference type="SAM" id="MobiDB-lite"/>
    </source>
</evidence>
<reference evidence="2 3" key="2">
    <citation type="submission" date="2018-10" db="EMBL/GenBank/DDBJ databases">
        <authorList>
            <consortium name="Pathogen Informatics"/>
        </authorList>
    </citation>
    <scope>NUCLEOTIDE SEQUENCE [LARGE SCALE GENOMIC DNA]</scope>
</reference>